<proteinExistence type="predicted"/>
<protein>
    <submittedName>
        <fullName evidence="1">Uncharacterized protein</fullName>
    </submittedName>
</protein>
<organism evidence="1 2">
    <name type="scientific">Pseudoalteromonas lipolytica</name>
    <dbReference type="NCBI Taxonomy" id="570156"/>
    <lineage>
        <taxon>Bacteria</taxon>
        <taxon>Pseudomonadati</taxon>
        <taxon>Pseudomonadota</taxon>
        <taxon>Gammaproteobacteria</taxon>
        <taxon>Alteromonadales</taxon>
        <taxon>Pseudoalteromonadaceae</taxon>
        <taxon>Pseudoalteromonas</taxon>
    </lineage>
</organism>
<dbReference type="KEGG" id="pdj:D0907_11930"/>
<dbReference type="AlphaFoldDB" id="A0AAD0S0V1"/>
<name>A0AAD0S0V1_9GAMM</name>
<gene>
    <name evidence="1" type="ORF">D0907_11930</name>
</gene>
<reference evidence="1 2" key="1">
    <citation type="submission" date="2018-08" db="EMBL/GenBank/DDBJ databases">
        <title>Draft genome sequence of Pseudoalteromonas donghaensis HJ51.</title>
        <authorList>
            <person name="Oh J."/>
            <person name="Roh D."/>
        </authorList>
    </citation>
    <scope>NUCLEOTIDE SEQUENCE [LARGE SCALE GENOMIC DNA]</scope>
    <source>
        <strain evidence="1 2">HJ51</strain>
    </source>
</reference>
<sequence>MDQQLDLLAFEFFKLFARYESSLKEKGFFAVNRGKVIVDWDRYANEVIGNNFLADLGEVKVAAEYILKLPPKKQSVNELNEIIWVDVPNNERSVQILFAHISRVRNNLYHGAKFNGTWFDPVRSKLLLSNSLAVLNHFKSGLGIQNA</sequence>
<accession>A0AAD0S0V1</accession>
<dbReference type="Proteomes" id="UP000264605">
    <property type="component" value="Chromosome"/>
</dbReference>
<dbReference type="GeneID" id="99506175"/>
<evidence type="ECO:0000313" key="1">
    <source>
        <dbReference type="EMBL" id="AXV65927.1"/>
    </source>
</evidence>
<evidence type="ECO:0000313" key="2">
    <source>
        <dbReference type="Proteomes" id="UP000264605"/>
    </source>
</evidence>
<dbReference type="EMBL" id="CP032090">
    <property type="protein sequence ID" value="AXV65927.1"/>
    <property type="molecule type" value="Genomic_DNA"/>
</dbReference>
<dbReference type="RefSeq" id="WP_118844538.1">
    <property type="nucleotide sequence ID" value="NZ_CP032090.1"/>
</dbReference>